<dbReference type="PANTHER" id="PTHR14269">
    <property type="entry name" value="CDP-DIACYLGLYCEROL--GLYCEROL-3-PHOSPHATE 3-PHOSPHATIDYLTRANSFERASE-RELATED"/>
    <property type="match status" value="1"/>
</dbReference>
<keyword evidence="7" id="KW-0443">Lipid metabolism</keyword>
<evidence type="ECO:0000256" key="11">
    <source>
        <dbReference type="NCBIfam" id="TIGR00560"/>
    </source>
</evidence>
<evidence type="ECO:0000256" key="13">
    <source>
        <dbReference type="SAM" id="Phobius"/>
    </source>
</evidence>
<evidence type="ECO:0000256" key="9">
    <source>
        <dbReference type="ARBA" id="ARBA00023209"/>
    </source>
</evidence>
<evidence type="ECO:0000256" key="10">
    <source>
        <dbReference type="ARBA" id="ARBA00023264"/>
    </source>
</evidence>
<evidence type="ECO:0000256" key="3">
    <source>
        <dbReference type="ARBA" id="ARBA00022516"/>
    </source>
</evidence>
<feature type="transmembrane region" description="Helical" evidence="13">
    <location>
        <begin position="148"/>
        <end position="171"/>
    </location>
</feature>
<dbReference type="NCBIfam" id="TIGR00560">
    <property type="entry name" value="pgsA"/>
    <property type="match status" value="1"/>
</dbReference>
<comment type="similarity">
    <text evidence="2 12">Belongs to the CDP-alcohol phosphatidyltransferase class-I family.</text>
</comment>
<keyword evidence="10" id="KW-1208">Phospholipid metabolism</keyword>
<dbReference type="EC" id="2.7.8.5" evidence="11"/>
<feature type="transmembrane region" description="Helical" evidence="13">
    <location>
        <begin position="121"/>
        <end position="142"/>
    </location>
</feature>
<gene>
    <name evidence="14" type="ORF">GCM10025875_17560</name>
</gene>
<dbReference type="InterPro" id="IPR004570">
    <property type="entry name" value="Phosphatidylglycerol_P_synth"/>
</dbReference>
<dbReference type="InterPro" id="IPR050324">
    <property type="entry name" value="CDP-alcohol_PTase-I"/>
</dbReference>
<protein>
    <recommendedName>
        <fullName evidence="11">CDP-diacylglycerol--glycerol-3-phosphate 3-phosphatidyltransferase</fullName>
        <ecNumber evidence="11">2.7.8.5</ecNumber>
    </recommendedName>
</protein>
<evidence type="ECO:0000313" key="15">
    <source>
        <dbReference type="Proteomes" id="UP001157161"/>
    </source>
</evidence>
<evidence type="ECO:0000256" key="1">
    <source>
        <dbReference type="ARBA" id="ARBA00004141"/>
    </source>
</evidence>
<keyword evidence="15" id="KW-1185">Reference proteome</keyword>
<evidence type="ECO:0000256" key="4">
    <source>
        <dbReference type="ARBA" id="ARBA00022679"/>
    </source>
</evidence>
<dbReference type="GO" id="GO:0008444">
    <property type="term" value="F:CDP-diacylglycerol-glycerol-3-phosphate 3-phosphatidyltransferase activity"/>
    <property type="evidence" value="ECO:0007669"/>
    <property type="project" value="UniProtKB-UniRule"/>
</dbReference>
<evidence type="ECO:0000313" key="14">
    <source>
        <dbReference type="EMBL" id="GMA31764.1"/>
    </source>
</evidence>
<keyword evidence="4 12" id="KW-0808">Transferase</keyword>
<dbReference type="AlphaFoldDB" id="A0AA38CSS9"/>
<evidence type="ECO:0000256" key="8">
    <source>
        <dbReference type="ARBA" id="ARBA00023136"/>
    </source>
</evidence>
<dbReference type="PANTHER" id="PTHR14269:SF52">
    <property type="entry name" value="PHOSPHATIDYLGLYCEROPHOSPHATE SYNTHASE-RELATED"/>
    <property type="match status" value="1"/>
</dbReference>
<dbReference type="PIRSF" id="PIRSF000847">
    <property type="entry name" value="Phos_ph_gly_syn"/>
    <property type="match status" value="1"/>
</dbReference>
<dbReference type="Proteomes" id="UP001157161">
    <property type="component" value="Unassembled WGS sequence"/>
</dbReference>
<dbReference type="Pfam" id="PF01066">
    <property type="entry name" value="CDP-OH_P_transf"/>
    <property type="match status" value="1"/>
</dbReference>
<reference evidence="14" key="1">
    <citation type="journal article" date="2014" name="Int. J. Syst. Evol. Microbiol.">
        <title>Complete genome sequence of Corynebacterium casei LMG S-19264T (=DSM 44701T), isolated from a smear-ripened cheese.</title>
        <authorList>
            <consortium name="US DOE Joint Genome Institute (JGI-PGF)"/>
            <person name="Walter F."/>
            <person name="Albersmeier A."/>
            <person name="Kalinowski J."/>
            <person name="Ruckert C."/>
        </authorList>
    </citation>
    <scope>NUCLEOTIDE SEQUENCE</scope>
    <source>
        <strain evidence="14">NBRC 112290</strain>
    </source>
</reference>
<keyword evidence="5 13" id="KW-0812">Transmembrane</keyword>
<name>A0AA38CSS9_9MICO</name>
<dbReference type="InterPro" id="IPR048254">
    <property type="entry name" value="CDP_ALCOHOL_P_TRANSF_CS"/>
</dbReference>
<reference evidence="14" key="2">
    <citation type="submission" date="2023-02" db="EMBL/GenBank/DDBJ databases">
        <authorList>
            <person name="Sun Q."/>
            <person name="Mori K."/>
        </authorList>
    </citation>
    <scope>NUCLEOTIDE SEQUENCE</scope>
    <source>
        <strain evidence="14">NBRC 112290</strain>
    </source>
</reference>
<dbReference type="Gene3D" id="1.20.120.1760">
    <property type="match status" value="1"/>
</dbReference>
<dbReference type="GO" id="GO:0046474">
    <property type="term" value="P:glycerophospholipid biosynthetic process"/>
    <property type="evidence" value="ECO:0007669"/>
    <property type="project" value="TreeGrafter"/>
</dbReference>
<comment type="subcellular location">
    <subcellularLocation>
        <location evidence="1">Membrane</location>
        <topology evidence="1">Multi-pass membrane protein</topology>
    </subcellularLocation>
</comment>
<keyword evidence="3" id="KW-0444">Lipid biosynthesis</keyword>
<organism evidence="14 15">
    <name type="scientific">Litorihabitans aurantiacus</name>
    <dbReference type="NCBI Taxonomy" id="1930061"/>
    <lineage>
        <taxon>Bacteria</taxon>
        <taxon>Bacillati</taxon>
        <taxon>Actinomycetota</taxon>
        <taxon>Actinomycetes</taxon>
        <taxon>Micrococcales</taxon>
        <taxon>Beutenbergiaceae</taxon>
        <taxon>Litorihabitans</taxon>
    </lineage>
</organism>
<evidence type="ECO:0000256" key="2">
    <source>
        <dbReference type="ARBA" id="ARBA00010441"/>
    </source>
</evidence>
<dbReference type="EMBL" id="BSUM01000001">
    <property type="protein sequence ID" value="GMA31764.1"/>
    <property type="molecule type" value="Genomic_DNA"/>
</dbReference>
<keyword evidence="6 13" id="KW-1133">Transmembrane helix</keyword>
<keyword evidence="9" id="KW-0594">Phospholipid biosynthesis</keyword>
<accession>A0AA38CSS9</accession>
<evidence type="ECO:0000256" key="6">
    <source>
        <dbReference type="ARBA" id="ARBA00022989"/>
    </source>
</evidence>
<comment type="caution">
    <text evidence="14">The sequence shown here is derived from an EMBL/GenBank/DDBJ whole genome shotgun (WGS) entry which is preliminary data.</text>
</comment>
<evidence type="ECO:0000256" key="7">
    <source>
        <dbReference type="ARBA" id="ARBA00023098"/>
    </source>
</evidence>
<dbReference type="GO" id="GO:0016020">
    <property type="term" value="C:membrane"/>
    <property type="evidence" value="ECO:0007669"/>
    <property type="project" value="UniProtKB-SubCell"/>
</dbReference>
<evidence type="ECO:0000256" key="12">
    <source>
        <dbReference type="RuleBase" id="RU003750"/>
    </source>
</evidence>
<dbReference type="InterPro" id="IPR043130">
    <property type="entry name" value="CDP-OH_PTrfase_TM_dom"/>
</dbReference>
<sequence>MWNLPNALTLGRIAAVPVFVLLLLADTTAARWWALVVFVLASITDQLDGHLARSRNLVTAFGTLADPIADKALTLGAFVTLSALGEIPWWVTLLIAVRELGITVLRAVLARRSIIPASLGGKVKTALQMTAIIVLLVPWGTFVDATPMRVVGLVILYVALAVTVVTGLDYVRRGLVIARSRVAVP</sequence>
<keyword evidence="8 13" id="KW-0472">Membrane</keyword>
<evidence type="ECO:0000256" key="5">
    <source>
        <dbReference type="ARBA" id="ARBA00022692"/>
    </source>
</evidence>
<dbReference type="InterPro" id="IPR000462">
    <property type="entry name" value="CDP-OH_P_trans"/>
</dbReference>
<proteinExistence type="inferred from homology"/>
<dbReference type="PROSITE" id="PS00379">
    <property type="entry name" value="CDP_ALCOHOL_P_TRANSF"/>
    <property type="match status" value="1"/>
</dbReference>